<organism evidence="1 2">
    <name type="scientific">Mucilaginibacter gossypiicola</name>
    <dbReference type="NCBI Taxonomy" id="551995"/>
    <lineage>
        <taxon>Bacteria</taxon>
        <taxon>Pseudomonadati</taxon>
        <taxon>Bacteroidota</taxon>
        <taxon>Sphingobacteriia</taxon>
        <taxon>Sphingobacteriales</taxon>
        <taxon>Sphingobacteriaceae</taxon>
        <taxon>Mucilaginibacter</taxon>
    </lineage>
</organism>
<evidence type="ECO:0000313" key="2">
    <source>
        <dbReference type="Proteomes" id="UP000198942"/>
    </source>
</evidence>
<sequence>MRLFGQESPRSFLNNIISTADTVARSRAIEKIYLQTDKPNYEAGDTIWFKGYLLEEPSLHAAGKSGVLYVEIANDSNRVMKRVMLPLFAGLAFGNITLNEEEIPQGGYFLRAYTNWMRNFGESYVFKKHLYIGNTAYNDWLVNYKASTQKSADKEKVQLNLRVTKFDTFPVGVREMQLRLTDGKRTLLKNNMSTDLDGTIVANFDLSEKANAANLSLVMQDLRKGEEKRRLMMPLILNRPDRIDLQFMPEGGELVGGLPARIAFKALNEDGYGINISGKVYNSKQQEVSAFTATHKGMGVFNLLPQWGEVYSAKIKLPDGSFKTFLLPVVKNSGITLQVNNSLNAGSVEALLNATPDIIAAGNIYYLLGQAHGLITYGASLHFKNGGVKMQINKSLFPDGVIRFLLIGADKKIFNERKVFIDHNDNLKISINSNKAAYVQRDSVALDIEVKGVNGTPVQGSFSLAVTDNAQVKTDSLANNSIRGYMLLTSELKGTIEEPGYYEEAENEESKWIHLDQLLLTQGWVGYDWKELWPSSTSAGYAAEKQFLITGHVTNMFNKPVANSGITLYSKKPLIITDTVTNKQGEFVFKDIVPGDTAVFFIQARNKKGKSFNVGIEMDEFKPPVFAAVNDRTKPWFLNIDTDNMLRVKKQISLKDEMAKITGGNVLKEVVIKNKRIIKDSKNLNGPGEADVIIDEEALQKAGRTSLGDLITKNVKGFNLYTDKTGLSYYRLNTMTLHLIIDGMDIEFFKPDVLSPYLYFKEYFDYYDAEEIKGIEVMKSMRNTFSYTHQYIKNPMAEPDENAFIEITTRGGRGPFVKKAVGTYVYRPMPFSMPIQFYTPKYKPASTPDMTDIRSTIHWAPHIVTDKEGKARVSFYTADNPGSYTYIIEGTDLEGNFGVRRGTLAVKKSNLNQ</sequence>
<dbReference type="InterPro" id="IPR008969">
    <property type="entry name" value="CarboxyPept-like_regulatory"/>
</dbReference>
<proteinExistence type="predicted"/>
<gene>
    <name evidence="1" type="ORF">SAMN05192574_104553</name>
</gene>
<dbReference type="AlphaFoldDB" id="A0A1H8KCA5"/>
<dbReference type="STRING" id="551995.SAMN05192574_104553"/>
<name>A0A1H8KCA5_9SPHI</name>
<dbReference type="Gene3D" id="2.60.40.1930">
    <property type="match status" value="1"/>
</dbReference>
<accession>A0A1H8KCA5</accession>
<keyword evidence="2" id="KW-1185">Reference proteome</keyword>
<reference evidence="2" key="1">
    <citation type="submission" date="2016-10" db="EMBL/GenBank/DDBJ databases">
        <authorList>
            <person name="Varghese N."/>
            <person name="Submissions S."/>
        </authorList>
    </citation>
    <scope>NUCLEOTIDE SEQUENCE [LARGE SCALE GENOMIC DNA]</scope>
    <source>
        <strain evidence="2">Gh-48</strain>
    </source>
</reference>
<evidence type="ECO:0008006" key="3">
    <source>
        <dbReference type="Google" id="ProtNLM"/>
    </source>
</evidence>
<protein>
    <recommendedName>
        <fullName evidence="3">MG2 domain-containing protein</fullName>
    </recommendedName>
</protein>
<evidence type="ECO:0000313" key="1">
    <source>
        <dbReference type="EMBL" id="SEN90632.1"/>
    </source>
</evidence>
<dbReference type="Proteomes" id="UP000198942">
    <property type="component" value="Unassembled WGS sequence"/>
</dbReference>
<dbReference type="EMBL" id="FOCL01000004">
    <property type="protein sequence ID" value="SEN90632.1"/>
    <property type="molecule type" value="Genomic_DNA"/>
</dbReference>
<dbReference type="SUPFAM" id="SSF49464">
    <property type="entry name" value="Carboxypeptidase regulatory domain-like"/>
    <property type="match status" value="1"/>
</dbReference>